<evidence type="ECO:0000313" key="4">
    <source>
        <dbReference type="Proteomes" id="UP001235939"/>
    </source>
</evidence>
<evidence type="ECO:0000259" key="2">
    <source>
        <dbReference type="PROSITE" id="PS50057"/>
    </source>
</evidence>
<dbReference type="PANTHER" id="PTHR46221:SF3">
    <property type="entry name" value="FERM AND PDZ DOMAIN-CONTAINING PROTEIN 4"/>
    <property type="match status" value="1"/>
</dbReference>
<feature type="domain" description="FERM" evidence="2">
    <location>
        <begin position="31"/>
        <end position="411"/>
    </location>
</feature>
<gene>
    <name evidence="3" type="ORF">LAZ67_2000851</name>
</gene>
<dbReference type="PANTHER" id="PTHR46221">
    <property type="entry name" value="FERM AND PDZ DOMAIN-CONTAINING PROTEIN FAMILY MEMBER"/>
    <property type="match status" value="1"/>
</dbReference>
<protein>
    <submittedName>
        <fullName evidence="3">FRMPD3</fullName>
    </submittedName>
</protein>
<reference evidence="3 4" key="1">
    <citation type="submission" date="2022-01" db="EMBL/GenBank/DDBJ databases">
        <title>A chromosomal length assembly of Cordylochernes scorpioides.</title>
        <authorList>
            <person name="Zeh D."/>
            <person name="Zeh J."/>
        </authorList>
    </citation>
    <scope>NUCLEOTIDE SEQUENCE [LARGE SCALE GENOMIC DNA]</scope>
    <source>
        <strain evidence="3">IN4F17</strain>
        <tissue evidence="3">Whole Body</tissue>
    </source>
</reference>
<evidence type="ECO:0000313" key="3">
    <source>
        <dbReference type="EMBL" id="UYV62500.1"/>
    </source>
</evidence>
<organism evidence="3 4">
    <name type="scientific">Cordylochernes scorpioides</name>
    <dbReference type="NCBI Taxonomy" id="51811"/>
    <lineage>
        <taxon>Eukaryota</taxon>
        <taxon>Metazoa</taxon>
        <taxon>Ecdysozoa</taxon>
        <taxon>Arthropoda</taxon>
        <taxon>Chelicerata</taxon>
        <taxon>Arachnida</taxon>
        <taxon>Pseudoscorpiones</taxon>
        <taxon>Cheliferoidea</taxon>
        <taxon>Chernetidae</taxon>
        <taxon>Cordylochernes</taxon>
    </lineage>
</organism>
<feature type="compositionally biased region" description="Polar residues" evidence="1">
    <location>
        <begin position="659"/>
        <end position="672"/>
    </location>
</feature>
<keyword evidence="4" id="KW-1185">Reference proteome</keyword>
<dbReference type="PROSITE" id="PS50057">
    <property type="entry name" value="FERM_3"/>
    <property type="match status" value="1"/>
</dbReference>
<dbReference type="CDD" id="cd14473">
    <property type="entry name" value="FERM_B-lobe"/>
    <property type="match status" value="1"/>
</dbReference>
<feature type="region of interest" description="Disordered" evidence="1">
    <location>
        <begin position="608"/>
        <end position="629"/>
    </location>
</feature>
<dbReference type="EMBL" id="CP092864">
    <property type="protein sequence ID" value="UYV62500.1"/>
    <property type="molecule type" value="Genomic_DNA"/>
</dbReference>
<feature type="region of interest" description="Disordered" evidence="1">
    <location>
        <begin position="998"/>
        <end position="1084"/>
    </location>
</feature>
<dbReference type="SMART" id="SM00295">
    <property type="entry name" value="B41"/>
    <property type="match status" value="1"/>
</dbReference>
<name>A0ABY6K1Q7_9ARAC</name>
<dbReference type="InterPro" id="IPR000299">
    <property type="entry name" value="FERM_domain"/>
</dbReference>
<dbReference type="InterPro" id="IPR035963">
    <property type="entry name" value="FERM_2"/>
</dbReference>
<feature type="region of interest" description="Disordered" evidence="1">
    <location>
        <begin position="643"/>
        <end position="702"/>
    </location>
</feature>
<dbReference type="SUPFAM" id="SSF47031">
    <property type="entry name" value="Second domain of FERM"/>
    <property type="match status" value="1"/>
</dbReference>
<dbReference type="InterPro" id="IPR014352">
    <property type="entry name" value="FERM/acyl-CoA-bd_prot_sf"/>
</dbReference>
<sequence length="1254" mass="139694">MPSVYHCVLKLTCVASPSPHHSTPNVPFMPNVLKVFLENGQTRSFKYDSTTTVQVASCRPQVPACGNGSVTQDVLHSLTEKLSIQCPEYFSLEVENYGRAAAQNKRRRFCLLDPQDLLAKMAHKPVQQVSCWQIAARPGAHHLKCHYRLAFPPKDAYDLLKKDASAFDYFYIQCCNDVVNQRFSQEIKLEILLRLAALHIQQHSLDAGQSKVSIKAIEKECGLERFLPGQLLLTMKKKELRKLLAHFLKQNLSLCPPGQKQLTTFQAKLHYLKIVRELPGFGAKYFSLVSKVLRIDLTLDIRDYGAPTFDTTVRCERGAAGSEVDLTLLAGQKYGLTQISSTRGNSHLQQQPQQLCSLEEIASLQVSREDEYHYNVEVQLLERESLIFILEDIDELVLFTKGSYRVETGKDLPVQREPEVAWRTEKGSLSRQNRRQILDAVYIDRLDKLSDSGRMEYRMIAFIKRCVTIQCRYVRRCVVVPSYTSQHMVRELPWNYPTEGSTGGLRSVDLAVPPPPYMPCQAKYSQNGSIDSGNPPTPVDHNMNETHHPLRRPDFPSLESGIDFQSVVSAEILEEDPLDLEMFETKNEAVLSRITEMNKIVTESESYLSDDRLEDEEVPCEDLEPGGPLRATDSLLLLTQVDEQPKPQSDEASIITLDVSPSESDAESTPTDSPLHRGTPARNSAELPQQRANRRDSSFGLLSPDMVPGLETGANSDLMDLLRKLKDAAEVDLPYTDANLYLDPDIIDLTLLPPPSTPDMPLSPFTKEPPPYAFFDPHCSSEEPSYPSDPDSARVVADLDNLVDVLSVLKGANGTDNLPHTPPLLPEDATEEALIEALTQDAVDIDQFIASVRVPPPPAVTDDIAAFIIPPPPSSSPIREVQDEVMARFRQASADIQRIMSSDESSVPKFCTDEEYEMWSQEHVANGVEPPSDDTSGYDTPSVISYGDGHVQDEAINRHLRINNSWYSVDNTTLPPSQKSSLSPQEVPLSRVCRSLSWTNMMDSRKPPLPPSSPQRSRRSSSATTGRPSSGKRPPTKNGNCSPESKPNLTRRNSFPRLLNGSMSLFSSDKEDTTQCNGHGMDGSYHNGDTTYEEKTFSLAQNEIAALNSHFSTLDHLRHSLDVEREIDKFVAARDSLIVEARQFVTSSKLFVKSAMESSDKMLENLRMCMLLLDRMASVSELAVVHMPSSEGISGLVERLRAVTSAFSHTVEAARCTLGKGIINPHMGDLMHRATTLATALTALMRTLRGLHAI</sequence>
<evidence type="ECO:0000256" key="1">
    <source>
        <dbReference type="SAM" id="MobiDB-lite"/>
    </source>
</evidence>
<feature type="compositionally biased region" description="Low complexity" evidence="1">
    <location>
        <begin position="1020"/>
        <end position="1029"/>
    </location>
</feature>
<dbReference type="Proteomes" id="UP001235939">
    <property type="component" value="Chromosome 02"/>
</dbReference>
<dbReference type="Pfam" id="PF00373">
    <property type="entry name" value="FERM_M"/>
    <property type="match status" value="1"/>
</dbReference>
<dbReference type="Gene3D" id="1.20.80.10">
    <property type="match status" value="1"/>
</dbReference>
<feature type="compositionally biased region" description="Polar residues" evidence="1">
    <location>
        <begin position="1037"/>
        <end position="1053"/>
    </location>
</feature>
<dbReference type="InterPro" id="IPR019748">
    <property type="entry name" value="FERM_central"/>
</dbReference>
<feature type="compositionally biased region" description="Acidic residues" evidence="1">
    <location>
        <begin position="612"/>
        <end position="624"/>
    </location>
</feature>
<dbReference type="Gene3D" id="1.20.1420.10">
    <property type="entry name" value="Talin, central domain"/>
    <property type="match status" value="1"/>
</dbReference>
<proteinExistence type="predicted"/>
<dbReference type="InterPro" id="IPR019749">
    <property type="entry name" value="Band_41_domain"/>
</dbReference>
<accession>A0ABY6K1Q7</accession>